<evidence type="ECO:0000313" key="3">
    <source>
        <dbReference type="Proteomes" id="UP000279236"/>
    </source>
</evidence>
<comment type="caution">
    <text evidence="2">The sequence shown here is derived from an EMBL/GenBank/DDBJ whole genome shotgun (WGS) entry which is preliminary data.</text>
</comment>
<evidence type="ECO:0000313" key="2">
    <source>
        <dbReference type="EMBL" id="RSH88304.1"/>
    </source>
</evidence>
<evidence type="ECO:0000256" key="1">
    <source>
        <dbReference type="SAM" id="MobiDB-lite"/>
    </source>
</evidence>
<feature type="compositionally biased region" description="Low complexity" evidence="1">
    <location>
        <begin position="50"/>
        <end position="66"/>
    </location>
</feature>
<dbReference type="AlphaFoldDB" id="A0A427YBA8"/>
<dbReference type="GeneID" id="39585383"/>
<keyword evidence="3" id="KW-1185">Reference proteome</keyword>
<organism evidence="2 3">
    <name type="scientific">Apiotrichum porosum</name>
    <dbReference type="NCBI Taxonomy" id="105984"/>
    <lineage>
        <taxon>Eukaryota</taxon>
        <taxon>Fungi</taxon>
        <taxon>Dikarya</taxon>
        <taxon>Basidiomycota</taxon>
        <taxon>Agaricomycotina</taxon>
        <taxon>Tremellomycetes</taxon>
        <taxon>Trichosporonales</taxon>
        <taxon>Trichosporonaceae</taxon>
        <taxon>Apiotrichum</taxon>
    </lineage>
</organism>
<dbReference type="EMBL" id="RSCE01000001">
    <property type="protein sequence ID" value="RSH88304.1"/>
    <property type="molecule type" value="Genomic_DNA"/>
</dbReference>
<accession>A0A427YBA8</accession>
<reference evidence="2 3" key="1">
    <citation type="submission" date="2018-11" db="EMBL/GenBank/DDBJ databases">
        <title>Genome sequence of Apiotrichum porosum DSM 27194.</title>
        <authorList>
            <person name="Aliyu H."/>
            <person name="Gorte O."/>
            <person name="Ochsenreither K."/>
        </authorList>
    </citation>
    <scope>NUCLEOTIDE SEQUENCE [LARGE SCALE GENOMIC DNA]</scope>
    <source>
        <strain evidence="2 3">DSM 27194</strain>
    </source>
</reference>
<protein>
    <submittedName>
        <fullName evidence="2">Uncharacterized protein</fullName>
    </submittedName>
</protein>
<feature type="compositionally biased region" description="Acidic residues" evidence="1">
    <location>
        <begin position="1"/>
        <end position="11"/>
    </location>
</feature>
<proteinExistence type="predicted"/>
<gene>
    <name evidence="2" type="ORF">EHS24_000840</name>
</gene>
<name>A0A427YBA8_9TREE</name>
<feature type="region of interest" description="Disordered" evidence="1">
    <location>
        <begin position="1"/>
        <end position="147"/>
    </location>
</feature>
<dbReference type="Proteomes" id="UP000279236">
    <property type="component" value="Unassembled WGS sequence"/>
</dbReference>
<sequence length="160" mass="17525">MPQIGEVDDETAPLLAGHPPEYHCLDHDEDVDVDGAPPPPYQARDPKGIRAATTPTTTVAPRRTPAMSIPLPSLYERRVARRRRNREGLGLGADRADRTDGGGAAGTAPVSASQAAARNEDDRHWRAERARAEEQRRDGEDDQPCSTGWFWWAVCSFIGS</sequence>
<feature type="compositionally biased region" description="Basic and acidic residues" evidence="1">
    <location>
        <begin position="118"/>
        <end position="139"/>
    </location>
</feature>
<dbReference type="RefSeq" id="XP_028480512.1">
    <property type="nucleotide sequence ID" value="XM_028616655.1"/>
</dbReference>